<evidence type="ECO:0000256" key="1">
    <source>
        <dbReference type="SAM" id="MobiDB-lite"/>
    </source>
</evidence>
<feature type="compositionally biased region" description="Polar residues" evidence="1">
    <location>
        <begin position="454"/>
        <end position="465"/>
    </location>
</feature>
<dbReference type="CDD" id="cd14740">
    <property type="entry name" value="PAAR_4"/>
    <property type="match status" value="1"/>
</dbReference>
<feature type="region of interest" description="Disordered" evidence="1">
    <location>
        <begin position="451"/>
        <end position="474"/>
    </location>
</feature>
<accession>A0A510UND1</accession>
<dbReference type="EMBL" id="BJTZ01000063">
    <property type="protein sequence ID" value="GEK16089.1"/>
    <property type="molecule type" value="Genomic_DNA"/>
</dbReference>
<gene>
    <name evidence="2" type="ORF">AFI02nite_41250</name>
</gene>
<dbReference type="Pfam" id="PF14412">
    <property type="entry name" value="AHH"/>
    <property type="match status" value="1"/>
</dbReference>
<dbReference type="InterPro" id="IPR032871">
    <property type="entry name" value="AHH_dom_containing"/>
</dbReference>
<dbReference type="Pfam" id="PF13665">
    <property type="entry name" value="Tox-PAAR-like"/>
    <property type="match status" value="1"/>
</dbReference>
<reference evidence="2 3" key="1">
    <citation type="submission" date="2019-07" db="EMBL/GenBank/DDBJ databases">
        <title>Whole genome shotgun sequence of Aliivibrio fischeri NBRC 101058.</title>
        <authorList>
            <person name="Hosoyama A."/>
            <person name="Uohara A."/>
            <person name="Ohji S."/>
            <person name="Ichikawa N."/>
        </authorList>
    </citation>
    <scope>NUCLEOTIDE SEQUENCE [LARGE SCALE GENOMIC DNA]</scope>
    <source>
        <strain evidence="2 3">NBRC 101058</strain>
    </source>
</reference>
<proteinExistence type="predicted"/>
<organism evidence="2 3">
    <name type="scientific">Aliivibrio fischeri</name>
    <name type="common">Vibrio fischeri</name>
    <dbReference type="NCBI Taxonomy" id="668"/>
    <lineage>
        <taxon>Bacteria</taxon>
        <taxon>Pseudomonadati</taxon>
        <taxon>Pseudomonadota</taxon>
        <taxon>Gammaproteobacteria</taxon>
        <taxon>Vibrionales</taxon>
        <taxon>Vibrionaceae</taxon>
        <taxon>Aliivibrio</taxon>
    </lineage>
</organism>
<evidence type="ECO:0000313" key="3">
    <source>
        <dbReference type="Proteomes" id="UP000321787"/>
    </source>
</evidence>
<dbReference type="InterPro" id="IPR049802">
    <property type="entry name" value="RhsC-like_FIX"/>
</dbReference>
<dbReference type="RefSeq" id="WP_146866806.1">
    <property type="nucleotide sequence ID" value="NZ_BJTZ01000063.1"/>
</dbReference>
<name>A0A510UND1_ALIFS</name>
<protein>
    <submittedName>
        <fullName evidence="2">Uncharacterized protein</fullName>
    </submittedName>
</protein>
<dbReference type="AlphaFoldDB" id="A0A510UND1"/>
<dbReference type="Proteomes" id="UP000321787">
    <property type="component" value="Unassembled WGS sequence"/>
</dbReference>
<sequence length="770" mass="84243">MAVTISANGLSIVHKGSGGKANATLPDVCLTTVGNAVVPIPYGNSAKSTDLANGSKTVTADGGNSIAIKDCSFSKSMGDTGGDKKGIASGTIEGEAKFITSSSTVKIEGKGVCRLSDQMTMNKANTICMSGLMQDSVSVSSEDEGTFTIDITLRYTDGNPVQNAAYTVVDSTGAEFKGNLNNNGKASVSGLAGGQYSIEYGEDSRPFTPNIIAPENPSFNPNATPIDLIEDTKRGQFGFWELGFSRASNAASWSWGVILGDFNEDPSVAQIMTNAAITFVPYIDQVGDARDVVANLTKLMDEDERKKTENWTNLAFTVIGFIPSVGSILKGIGQVIIQKGKDIGPDELFAIMRKLGKGNPEKFLRELKWTKYAKQSAELLSDVLIPCINAFDELASYANRMRATVLENTLKSVGLELKTINSMAPEMFNKAMGEMDDNLARVLAKSQKVYPAKQTHNAKSMSQHSSKNDIANEKNNKPKNACWLCKRIIKKEAKENDKKFCKGVKKPNLGDYAKVGNSKSLAKNILNDGWSAEIKTKEPSPQDYEKHPWFDVRNKNSGNLQAHHVITSETVNNEEWQNYRSYFKYDIDESKNGVFLPSQPDVACQLGVAVHRGPHANGLDYRTALLLMKSGKDIPDTISDNLKSSKLTYIEAIKEELKDIEKLFTTSDFCKNKPDTSPFFFRMRDLSRRGVKHIDDFTWTISGYGQDYRKGMSIGCANGTTERAGKKSRTSPCIARVDNQLGLHNLVNAQEPINGEKNIMTKKDKLEVGK</sequence>
<dbReference type="CDD" id="cd20746">
    <property type="entry name" value="FIX_Ntox15_NUC_DUF4112_RhsA-like"/>
    <property type="match status" value="1"/>
</dbReference>
<comment type="caution">
    <text evidence="2">The sequence shown here is derived from an EMBL/GenBank/DDBJ whole genome shotgun (WGS) entry which is preliminary data.</text>
</comment>
<evidence type="ECO:0000313" key="2">
    <source>
        <dbReference type="EMBL" id="GEK16089.1"/>
    </source>
</evidence>